<name>A0AAD7WAD1_9TELE</name>
<reference evidence="11" key="1">
    <citation type="journal article" date="2023" name="Science">
        <title>Genome structures resolve the early diversification of teleost fishes.</title>
        <authorList>
            <person name="Parey E."/>
            <person name="Louis A."/>
            <person name="Montfort J."/>
            <person name="Bouchez O."/>
            <person name="Roques C."/>
            <person name="Iampietro C."/>
            <person name="Lluch J."/>
            <person name="Castinel A."/>
            <person name="Donnadieu C."/>
            <person name="Desvignes T."/>
            <person name="Floi Bucao C."/>
            <person name="Jouanno E."/>
            <person name="Wen M."/>
            <person name="Mejri S."/>
            <person name="Dirks R."/>
            <person name="Jansen H."/>
            <person name="Henkel C."/>
            <person name="Chen W.J."/>
            <person name="Zahm M."/>
            <person name="Cabau C."/>
            <person name="Klopp C."/>
            <person name="Thompson A.W."/>
            <person name="Robinson-Rechavi M."/>
            <person name="Braasch I."/>
            <person name="Lecointre G."/>
            <person name="Bobe J."/>
            <person name="Postlethwait J.H."/>
            <person name="Berthelot C."/>
            <person name="Roest Crollius H."/>
            <person name="Guiguen Y."/>
        </authorList>
    </citation>
    <scope>NUCLEOTIDE SEQUENCE</scope>
    <source>
        <strain evidence="11">NC1722</strain>
    </source>
</reference>
<proteinExistence type="inferred from homology"/>
<protein>
    <recommendedName>
        <fullName evidence="7">Non-homologous end-joining factor 1</fullName>
    </recommendedName>
</protein>
<dbReference type="Proteomes" id="UP001221898">
    <property type="component" value="Unassembled WGS sequence"/>
</dbReference>
<gene>
    <name evidence="11" type="ORF">AAFF_G00115070</name>
</gene>
<dbReference type="PANTHER" id="PTHR32235:SF1">
    <property type="entry name" value="NON-HOMOLOGOUS END-JOINING FACTOR 1"/>
    <property type="match status" value="1"/>
</dbReference>
<dbReference type="Gene3D" id="2.170.210.10">
    <property type="entry name" value="DNA double-strand break repair and VJ recombination XRCC4, N-terminal"/>
    <property type="match status" value="1"/>
</dbReference>
<keyword evidence="12" id="KW-1185">Reference proteome</keyword>
<accession>A0AAD7WAD1</accession>
<keyword evidence="2" id="KW-0227">DNA damage</keyword>
<dbReference type="Pfam" id="PF21928">
    <property type="entry name" value="XLF_CC"/>
    <property type="match status" value="1"/>
</dbReference>
<keyword evidence="4" id="KW-0234">DNA repair</keyword>
<dbReference type="EMBL" id="JAINUG010000178">
    <property type="protein sequence ID" value="KAJ8389801.1"/>
    <property type="molecule type" value="Genomic_DNA"/>
</dbReference>
<keyword evidence="3" id="KW-0238">DNA-binding</keyword>
<evidence type="ECO:0000256" key="8">
    <source>
        <dbReference type="SAM" id="MobiDB-lite"/>
    </source>
</evidence>
<dbReference type="FunFam" id="2.170.210.10:FF:000001">
    <property type="entry name" value="Non-homologous end-joining factor 1"/>
    <property type="match status" value="1"/>
</dbReference>
<dbReference type="GO" id="GO:0045027">
    <property type="term" value="F:DNA end binding"/>
    <property type="evidence" value="ECO:0007669"/>
    <property type="project" value="TreeGrafter"/>
</dbReference>
<comment type="caution">
    <text evidence="11">The sequence shown here is derived from an EMBL/GenBank/DDBJ whole genome shotgun (WGS) entry which is preliminary data.</text>
</comment>
<evidence type="ECO:0000256" key="4">
    <source>
        <dbReference type="ARBA" id="ARBA00023204"/>
    </source>
</evidence>
<dbReference type="PANTHER" id="PTHR32235">
    <property type="entry name" value="NON-HOMOLOGOUS END-JOINING FACTOR 1"/>
    <property type="match status" value="1"/>
</dbReference>
<organism evidence="11 12">
    <name type="scientific">Aldrovandia affinis</name>
    <dbReference type="NCBI Taxonomy" id="143900"/>
    <lineage>
        <taxon>Eukaryota</taxon>
        <taxon>Metazoa</taxon>
        <taxon>Chordata</taxon>
        <taxon>Craniata</taxon>
        <taxon>Vertebrata</taxon>
        <taxon>Euteleostomi</taxon>
        <taxon>Actinopterygii</taxon>
        <taxon>Neopterygii</taxon>
        <taxon>Teleostei</taxon>
        <taxon>Notacanthiformes</taxon>
        <taxon>Halosauridae</taxon>
        <taxon>Aldrovandia</taxon>
    </lineage>
</organism>
<evidence type="ECO:0000259" key="9">
    <source>
        <dbReference type="Pfam" id="PF09302"/>
    </source>
</evidence>
<feature type="domain" description="XLF-like N-terminal" evidence="9">
    <location>
        <begin position="14"/>
        <end position="132"/>
    </location>
</feature>
<evidence type="ECO:0000256" key="2">
    <source>
        <dbReference type="ARBA" id="ARBA00022763"/>
    </source>
</evidence>
<evidence type="ECO:0000256" key="7">
    <source>
        <dbReference type="ARBA" id="ARBA00044529"/>
    </source>
</evidence>
<sequence>MLRAGVPDDFLRQPWAPVSLGGLQLLAKSSFRNTTYRVLLSDMQCVWEEEMTAAAIQDRAQDLNRRLRAPVSAFFSHLRDVASPRLTGRGEGEAASGVNAAEFSLLHSQNRLDVRLKSELAGVPFYWEFRCTTASMAVVCSHFVHPLLAVSEVLLRQVGELEDLLARKDAEIQDYRESGAELSRGRLETKLFNKQKFREDFITQVLPQLCAEQDCLRFNADLQELYSTVMTAQRSLRKRKSSDSHGPDNHGQNSPSAPEGPSSLSVPGAELGALGPKENSSDGPEPAEPEGPGNEQTAPINPALSDRPASRPRKKKAKGLFR</sequence>
<dbReference type="GO" id="GO:0032807">
    <property type="term" value="C:DNA ligase IV complex"/>
    <property type="evidence" value="ECO:0007669"/>
    <property type="project" value="TreeGrafter"/>
</dbReference>
<evidence type="ECO:0000259" key="10">
    <source>
        <dbReference type="Pfam" id="PF21928"/>
    </source>
</evidence>
<evidence type="ECO:0000256" key="3">
    <source>
        <dbReference type="ARBA" id="ARBA00023125"/>
    </source>
</evidence>
<dbReference type="InterPro" id="IPR038051">
    <property type="entry name" value="XRCC4-like_N_sf"/>
</dbReference>
<evidence type="ECO:0000256" key="6">
    <source>
        <dbReference type="ARBA" id="ARBA00025747"/>
    </source>
</evidence>
<evidence type="ECO:0000313" key="11">
    <source>
        <dbReference type="EMBL" id="KAJ8389801.1"/>
    </source>
</evidence>
<dbReference type="InterPro" id="IPR052287">
    <property type="entry name" value="NHEJ_factor"/>
</dbReference>
<dbReference type="GO" id="GO:0006303">
    <property type="term" value="P:double-strand break repair via nonhomologous end joining"/>
    <property type="evidence" value="ECO:0007669"/>
    <property type="project" value="TreeGrafter"/>
</dbReference>
<feature type="domain" description="XLF-like coiled-coil region" evidence="10">
    <location>
        <begin position="137"/>
        <end position="183"/>
    </location>
</feature>
<comment type="similarity">
    <text evidence="6">Belongs to the XRCC4-XLF family. XLF subfamily.</text>
</comment>
<dbReference type="CDD" id="cd22285">
    <property type="entry name" value="HD_XLF_N"/>
    <property type="match status" value="1"/>
</dbReference>
<keyword evidence="5" id="KW-0539">Nucleus</keyword>
<dbReference type="Gene3D" id="1.10.287.450">
    <property type="entry name" value="Helix hairpin bin"/>
    <property type="match status" value="1"/>
</dbReference>
<dbReference type="AlphaFoldDB" id="A0AAD7WAD1"/>
<feature type="region of interest" description="Disordered" evidence="8">
    <location>
        <begin position="233"/>
        <end position="322"/>
    </location>
</feature>
<dbReference type="Pfam" id="PF09302">
    <property type="entry name" value="XLF"/>
    <property type="match status" value="1"/>
</dbReference>
<feature type="compositionally biased region" description="Basic residues" evidence="8">
    <location>
        <begin position="310"/>
        <end position="322"/>
    </location>
</feature>
<evidence type="ECO:0000256" key="5">
    <source>
        <dbReference type="ARBA" id="ARBA00023242"/>
    </source>
</evidence>
<comment type="subcellular location">
    <subcellularLocation>
        <location evidence="1">Nucleus</location>
    </subcellularLocation>
</comment>
<dbReference type="InterPro" id="IPR053829">
    <property type="entry name" value="XLF-like_CC"/>
</dbReference>
<dbReference type="InterPro" id="IPR015381">
    <property type="entry name" value="XLF-like_N"/>
</dbReference>
<evidence type="ECO:0000256" key="1">
    <source>
        <dbReference type="ARBA" id="ARBA00004123"/>
    </source>
</evidence>
<dbReference type="FunFam" id="1.10.287.450:FF:000003">
    <property type="entry name" value="Non-homologous end-joining factor 1"/>
    <property type="match status" value="1"/>
</dbReference>
<evidence type="ECO:0000313" key="12">
    <source>
        <dbReference type="Proteomes" id="UP001221898"/>
    </source>
</evidence>